<name>A0AA47M0U3_MERPO</name>
<evidence type="ECO:0000313" key="2">
    <source>
        <dbReference type="Proteomes" id="UP001174136"/>
    </source>
</evidence>
<dbReference type="PANTHER" id="PTHR47331:SF5">
    <property type="entry name" value="RIBONUCLEASE H"/>
    <property type="match status" value="1"/>
</dbReference>
<dbReference type="AlphaFoldDB" id="A0AA47M0U3"/>
<accession>A0AA47M0U3</accession>
<organism evidence="1 2">
    <name type="scientific">Merluccius polli</name>
    <name type="common">Benguela hake</name>
    <name type="synonym">Merluccius cadenati</name>
    <dbReference type="NCBI Taxonomy" id="89951"/>
    <lineage>
        <taxon>Eukaryota</taxon>
        <taxon>Metazoa</taxon>
        <taxon>Chordata</taxon>
        <taxon>Craniata</taxon>
        <taxon>Vertebrata</taxon>
        <taxon>Euteleostomi</taxon>
        <taxon>Actinopterygii</taxon>
        <taxon>Neopterygii</taxon>
        <taxon>Teleostei</taxon>
        <taxon>Neoteleostei</taxon>
        <taxon>Acanthomorphata</taxon>
        <taxon>Zeiogadaria</taxon>
        <taxon>Gadariae</taxon>
        <taxon>Gadiformes</taxon>
        <taxon>Gadoidei</taxon>
        <taxon>Merlucciidae</taxon>
        <taxon>Merluccius</taxon>
    </lineage>
</organism>
<keyword evidence="2" id="KW-1185">Reference proteome</keyword>
<dbReference type="EMBL" id="JAOPHQ010006539">
    <property type="protein sequence ID" value="KAK0131550.1"/>
    <property type="molecule type" value="Genomic_DNA"/>
</dbReference>
<protein>
    <submittedName>
        <fullName evidence="1">Uncharacterized protein</fullName>
    </submittedName>
</protein>
<comment type="caution">
    <text evidence="1">The sequence shown here is derived from an EMBL/GenBank/DDBJ whole genome shotgun (WGS) entry which is preliminary data.</text>
</comment>
<evidence type="ECO:0000313" key="1">
    <source>
        <dbReference type="EMBL" id="KAK0131550.1"/>
    </source>
</evidence>
<dbReference type="PANTHER" id="PTHR47331">
    <property type="entry name" value="PHD-TYPE DOMAIN-CONTAINING PROTEIN"/>
    <property type="match status" value="1"/>
</dbReference>
<proteinExistence type="predicted"/>
<dbReference type="Proteomes" id="UP001174136">
    <property type="component" value="Unassembled WGS sequence"/>
</dbReference>
<reference evidence="1" key="1">
    <citation type="journal article" date="2023" name="Front. Mar. Sci.">
        <title>A new Merluccius polli reference genome to investigate the effects of global change in West African waters.</title>
        <authorList>
            <person name="Mateo J.L."/>
            <person name="Blanco-Fernandez C."/>
            <person name="Garcia-Vazquez E."/>
            <person name="Machado-Schiaffino G."/>
        </authorList>
    </citation>
    <scope>NUCLEOTIDE SEQUENCE</scope>
    <source>
        <strain evidence="1">C29</strain>
        <tissue evidence="1">Fin</tissue>
    </source>
</reference>
<sequence>MYNISLLGQEPTTPWWILLHDSRVKCQSVATQPSILHCTNNNLPLPSPSGKLRTKPRACQYCNSLDHSIIKCKELKDLRTENVIAWIKQKRRCWRCAGPHMAMNGNLKKPCPLCNGKNLGILHHVNQRKTDSKVLYLNQNDPTE</sequence>
<gene>
    <name evidence="1" type="ORF">N1851_033725</name>
</gene>